<evidence type="ECO:0000313" key="2">
    <source>
        <dbReference type="Proteomes" id="UP000323708"/>
    </source>
</evidence>
<dbReference type="AlphaFoldDB" id="A0A5B0X2N5"/>
<reference evidence="1 2" key="1">
    <citation type="submission" date="2019-09" db="EMBL/GenBank/DDBJ databases">
        <authorList>
            <person name="Chen X.-Y."/>
        </authorList>
    </citation>
    <scope>NUCLEOTIDE SEQUENCE [LARGE SCALE GENOMIC DNA]</scope>
    <source>
        <strain evidence="1 2">NY5</strain>
    </source>
</reference>
<dbReference type="RefSeq" id="WP_149610579.1">
    <property type="nucleotide sequence ID" value="NZ_VTUX01000002.1"/>
</dbReference>
<dbReference type="EMBL" id="VTUX01000002">
    <property type="protein sequence ID" value="KAA1193472.1"/>
    <property type="molecule type" value="Genomic_DNA"/>
</dbReference>
<comment type="caution">
    <text evidence="1">The sequence shown here is derived from an EMBL/GenBank/DDBJ whole genome shotgun (WGS) entry which is preliminary data.</text>
</comment>
<sequence>MGSARGQANHCLYLGRLLIAAWRRDLAAEITPATVLAQAYLPAVRAHLRNAYGWFLLEITRPGSLPDSPPGCVAELPEVAAGKAVPPEVREFQQLETAGWIGEMLSAEVDAPAQSAPGNLATTLVDSIDPQQSQRWAELLQSLFDRMADSLDEY</sequence>
<protein>
    <submittedName>
        <fullName evidence="1">Uncharacterized protein</fullName>
    </submittedName>
</protein>
<dbReference type="Proteomes" id="UP000323708">
    <property type="component" value="Unassembled WGS sequence"/>
</dbReference>
<organism evidence="1 2">
    <name type="scientific">Pseudohalioglobus sediminis</name>
    <dbReference type="NCBI Taxonomy" id="2606449"/>
    <lineage>
        <taxon>Bacteria</taxon>
        <taxon>Pseudomonadati</taxon>
        <taxon>Pseudomonadota</taxon>
        <taxon>Gammaproteobacteria</taxon>
        <taxon>Cellvibrionales</taxon>
        <taxon>Halieaceae</taxon>
        <taxon>Pseudohalioglobus</taxon>
    </lineage>
</organism>
<accession>A0A5B0X2N5</accession>
<proteinExistence type="predicted"/>
<keyword evidence="2" id="KW-1185">Reference proteome</keyword>
<name>A0A5B0X2N5_9GAMM</name>
<evidence type="ECO:0000313" key="1">
    <source>
        <dbReference type="EMBL" id="KAA1193472.1"/>
    </source>
</evidence>
<gene>
    <name evidence="1" type="ORF">F0M18_06455</name>
</gene>